<proteinExistence type="predicted"/>
<keyword evidence="2" id="KW-0121">Carboxypeptidase</keyword>
<dbReference type="AlphaFoldDB" id="A0A7X4KL22"/>
<dbReference type="RefSeq" id="WP_161048236.1">
    <property type="nucleotide sequence ID" value="NZ_WWCR01000084.1"/>
</dbReference>
<evidence type="ECO:0000313" key="5">
    <source>
        <dbReference type="Proteomes" id="UP000469734"/>
    </source>
</evidence>
<protein>
    <submittedName>
        <fullName evidence="2">Carboxypeptidase regulatory-like domain-containing protein</fullName>
    </submittedName>
</protein>
<organism evidence="2 5">
    <name type="scientific">Duganella margarita</name>
    <dbReference type="NCBI Taxonomy" id="2692170"/>
    <lineage>
        <taxon>Bacteria</taxon>
        <taxon>Pseudomonadati</taxon>
        <taxon>Pseudomonadota</taxon>
        <taxon>Betaproteobacteria</taxon>
        <taxon>Burkholderiales</taxon>
        <taxon>Oxalobacteraceae</taxon>
        <taxon>Telluria group</taxon>
        <taxon>Duganella</taxon>
    </lineage>
</organism>
<keyword evidence="2" id="KW-0378">Hydrolase</keyword>
<evidence type="ECO:0000256" key="1">
    <source>
        <dbReference type="SAM" id="SignalP"/>
    </source>
</evidence>
<evidence type="ECO:0000313" key="3">
    <source>
        <dbReference type="EMBL" id="MYN43398.1"/>
    </source>
</evidence>
<dbReference type="EMBL" id="WWCS01000053">
    <property type="protein sequence ID" value="MYN43398.1"/>
    <property type="molecule type" value="Genomic_DNA"/>
</dbReference>
<dbReference type="Proteomes" id="UP000466332">
    <property type="component" value="Unassembled WGS sequence"/>
</dbReference>
<sequence length="131" mass="13607">MKSIITLTLTVGLLRLGAAAAQDAAAAGCEGSSGIGADERASMATAQSGHNLRLTFATKGSGEYLADVAVTVSDPAGRPLASFVSPGPLCDLHLAPGRYRVSATAHGDTLSRIAQVRQHGARELYFYWDPH</sequence>
<keyword evidence="4" id="KW-1185">Reference proteome</keyword>
<feature type="chain" id="PRO_5031063575" evidence="1">
    <location>
        <begin position="21"/>
        <end position="131"/>
    </location>
</feature>
<reference evidence="4 5" key="1">
    <citation type="submission" date="2019-12" db="EMBL/GenBank/DDBJ databases">
        <title>Novel species isolated from a subtropical stream in China.</title>
        <authorList>
            <person name="Lu H."/>
        </authorList>
    </citation>
    <scope>NUCLEOTIDE SEQUENCE [LARGE SCALE GENOMIC DNA]</scope>
    <source>
        <strain evidence="3 4">FT109W</strain>
        <strain evidence="2 5">FT134W</strain>
    </source>
</reference>
<dbReference type="GO" id="GO:0004180">
    <property type="term" value="F:carboxypeptidase activity"/>
    <property type="evidence" value="ECO:0007669"/>
    <property type="project" value="UniProtKB-KW"/>
</dbReference>
<keyword evidence="1" id="KW-0732">Signal</keyword>
<feature type="signal peptide" evidence="1">
    <location>
        <begin position="1"/>
        <end position="20"/>
    </location>
</feature>
<dbReference type="Proteomes" id="UP000469734">
    <property type="component" value="Unassembled WGS sequence"/>
</dbReference>
<evidence type="ECO:0000313" key="4">
    <source>
        <dbReference type="Proteomes" id="UP000466332"/>
    </source>
</evidence>
<gene>
    <name evidence="3" type="ORF">GTP55_29070</name>
    <name evidence="2" type="ORF">GTP56_29180</name>
</gene>
<dbReference type="EMBL" id="WWCR01000084">
    <property type="protein sequence ID" value="MYM76238.1"/>
    <property type="molecule type" value="Genomic_DNA"/>
</dbReference>
<evidence type="ECO:0000313" key="2">
    <source>
        <dbReference type="EMBL" id="MYM76238.1"/>
    </source>
</evidence>
<accession>A0A7X4KL22</accession>
<keyword evidence="2" id="KW-0645">Protease</keyword>
<comment type="caution">
    <text evidence="2">The sequence shown here is derived from an EMBL/GenBank/DDBJ whole genome shotgun (WGS) entry which is preliminary data.</text>
</comment>
<name>A0A7X4KL22_9BURK</name>